<dbReference type="Proteomes" id="UP000002215">
    <property type="component" value="Chromosome"/>
</dbReference>
<evidence type="ECO:0000313" key="1">
    <source>
        <dbReference type="EMBL" id="ACU63751.1"/>
    </source>
</evidence>
<organism evidence="1 2">
    <name type="scientific">Chitinophaga pinensis (strain ATCC 43595 / DSM 2588 / LMG 13176 / NBRC 15968 / NCIMB 11800 / UQM 2034)</name>
    <dbReference type="NCBI Taxonomy" id="485918"/>
    <lineage>
        <taxon>Bacteria</taxon>
        <taxon>Pseudomonadati</taxon>
        <taxon>Bacteroidota</taxon>
        <taxon>Chitinophagia</taxon>
        <taxon>Chitinophagales</taxon>
        <taxon>Chitinophagaceae</taxon>
        <taxon>Chitinophaga</taxon>
    </lineage>
</organism>
<accession>A0A979GAK7</accession>
<name>A0A979GAK7_CHIPD</name>
<gene>
    <name evidence="1" type="ordered locus">Cpin_6346</name>
</gene>
<dbReference type="EMBL" id="CP001699">
    <property type="protein sequence ID" value="ACU63751.1"/>
    <property type="molecule type" value="Genomic_DNA"/>
</dbReference>
<sequence>MSYPYAPGAQNEYSETYVFPTDNGSFYIVEFYKALNHFTGSEEVLMNSKLVFEIAIKRSYLEGPPPRKKRNDPEVYPTISDILDKL</sequence>
<reference evidence="1 2" key="2">
    <citation type="journal article" date="2010" name="Stand. Genomic Sci.">
        <title>Complete genome sequence of Chitinophaga pinensis type strain (UQM 2034).</title>
        <authorList>
            <person name="Glavina Del Rio T."/>
            <person name="Abt B."/>
            <person name="Spring S."/>
            <person name="Lapidus A."/>
            <person name="Nolan M."/>
            <person name="Tice H."/>
            <person name="Copeland A."/>
            <person name="Cheng J.F."/>
            <person name="Chen F."/>
            <person name="Bruce D."/>
            <person name="Goodwin L."/>
            <person name="Pitluck S."/>
            <person name="Ivanova N."/>
            <person name="Mavromatis K."/>
            <person name="Mikhailova N."/>
            <person name="Pati A."/>
            <person name="Chen A."/>
            <person name="Palaniappan K."/>
            <person name="Land M."/>
            <person name="Hauser L."/>
            <person name="Chang Y.J."/>
            <person name="Jeffries C.D."/>
            <person name="Chain P."/>
            <person name="Saunders E."/>
            <person name="Detter J.C."/>
            <person name="Brettin T."/>
            <person name="Rohde M."/>
            <person name="Goker M."/>
            <person name="Bristow J."/>
            <person name="Eisen J.A."/>
            <person name="Markowitz V."/>
            <person name="Hugenholtz P."/>
            <person name="Kyrpides N.C."/>
            <person name="Klenk H.P."/>
            <person name="Lucas S."/>
        </authorList>
    </citation>
    <scope>NUCLEOTIDE SEQUENCE [LARGE SCALE GENOMIC DNA]</scope>
    <source>
        <strain evidence="2">ATCC 43595 / DSM 2588 / LMG 13176 / NBRC 15968 / NCIMB 11800 / UQM 2034</strain>
    </source>
</reference>
<evidence type="ECO:0000313" key="2">
    <source>
        <dbReference type="Proteomes" id="UP000002215"/>
    </source>
</evidence>
<reference evidence="2" key="1">
    <citation type="submission" date="2009-08" db="EMBL/GenBank/DDBJ databases">
        <title>The complete genome of Chitinophaga pinensis DSM 2588.</title>
        <authorList>
            <consortium name="US DOE Joint Genome Institute (JGI-PGF)"/>
            <person name="Lucas S."/>
            <person name="Copeland A."/>
            <person name="Lapidus A."/>
            <person name="Glavina del Rio T."/>
            <person name="Dalin E."/>
            <person name="Tice H."/>
            <person name="Bruce D."/>
            <person name="Goodwin L."/>
            <person name="Pitluck S."/>
            <person name="Kyrpides N."/>
            <person name="Mavromatis K."/>
            <person name="Ivanova N."/>
            <person name="Mikhailova N."/>
            <person name="Sims D."/>
            <person name="Meinche L."/>
            <person name="Brettin T."/>
            <person name="Detter J.C."/>
            <person name="Han C."/>
            <person name="Larimer F."/>
            <person name="Land M."/>
            <person name="Hauser L."/>
            <person name="Markowitz V."/>
            <person name="Cheng J.-F."/>
            <person name="Hugenholtz P."/>
            <person name="Woyke T."/>
            <person name="Wu D."/>
            <person name="Spring S."/>
            <person name="Klenk H.-P."/>
            <person name="Eisen J.A."/>
        </authorList>
    </citation>
    <scope>NUCLEOTIDE SEQUENCE [LARGE SCALE GENOMIC DNA]</scope>
    <source>
        <strain evidence="2">ATCC 43595 / DSM 2588 / LMG 13176 / NBRC 15968 / NCIMB 11800 / UQM 2034</strain>
    </source>
</reference>
<dbReference type="RefSeq" id="WP_012793915.1">
    <property type="nucleotide sequence ID" value="NC_013132.1"/>
</dbReference>
<dbReference type="OrthoDB" id="9990232at2"/>
<proteinExistence type="predicted"/>
<dbReference type="AlphaFoldDB" id="A0A979GAK7"/>
<protein>
    <submittedName>
        <fullName evidence="1">Uncharacterized protein</fullName>
    </submittedName>
</protein>
<dbReference type="KEGG" id="cpi:Cpin_6346"/>